<dbReference type="InterPro" id="IPR038404">
    <property type="entry name" value="TRAP_DctP_sf"/>
</dbReference>
<keyword evidence="4" id="KW-1185">Reference proteome</keyword>
<keyword evidence="1 2" id="KW-0732">Signal</keyword>
<reference evidence="3 4" key="1">
    <citation type="submission" date="2016-03" db="EMBL/GenBank/DDBJ databases">
        <title>Chemosynthetic sulphur-oxidizing symbionts of marine invertebrate animals are capable of nitrogen fixation.</title>
        <authorList>
            <person name="Petersen J.M."/>
            <person name="Kemper A."/>
            <person name="Gruber-Vodicka H."/>
            <person name="Cardini U."/>
            <person name="Geest Mvander."/>
            <person name="Kleiner M."/>
            <person name="Bulgheresi S."/>
            <person name="Fussmann M."/>
            <person name="Herbold C."/>
            <person name="Seah B.K.B."/>
            <person name="Antony C.Paul."/>
            <person name="Liu D."/>
            <person name="Belitz A."/>
            <person name="Weber M."/>
        </authorList>
    </citation>
    <scope>NUCLEOTIDE SEQUENCE [LARGE SCALE GENOMIC DNA]</scope>
    <source>
        <strain evidence="3">G_D</strain>
    </source>
</reference>
<feature type="chain" id="PRO_5009119075" evidence="2">
    <location>
        <begin position="21"/>
        <end position="360"/>
    </location>
</feature>
<evidence type="ECO:0000256" key="2">
    <source>
        <dbReference type="SAM" id="SignalP"/>
    </source>
</evidence>
<evidence type="ECO:0000313" key="3">
    <source>
        <dbReference type="EMBL" id="ODB96536.1"/>
    </source>
</evidence>
<evidence type="ECO:0000313" key="4">
    <source>
        <dbReference type="Proteomes" id="UP000094849"/>
    </source>
</evidence>
<feature type="signal peptide" evidence="2">
    <location>
        <begin position="1"/>
        <end position="20"/>
    </location>
</feature>
<dbReference type="RefSeq" id="WP_069004266.1">
    <property type="nucleotide sequence ID" value="NZ_LVJW01000003.1"/>
</dbReference>
<dbReference type="GO" id="GO:0055085">
    <property type="term" value="P:transmembrane transport"/>
    <property type="evidence" value="ECO:0007669"/>
    <property type="project" value="InterPro"/>
</dbReference>
<organism evidence="3 4">
    <name type="scientific">Candidatus Thiodiazotropha endoloripes</name>
    <dbReference type="NCBI Taxonomy" id="1818881"/>
    <lineage>
        <taxon>Bacteria</taxon>
        <taxon>Pseudomonadati</taxon>
        <taxon>Pseudomonadota</taxon>
        <taxon>Gammaproteobacteria</taxon>
        <taxon>Chromatiales</taxon>
        <taxon>Sedimenticolaceae</taxon>
        <taxon>Candidatus Thiodiazotropha</taxon>
    </lineage>
</organism>
<dbReference type="AlphaFoldDB" id="A0A1E2UP71"/>
<comment type="caution">
    <text evidence="3">The sequence shown here is derived from an EMBL/GenBank/DDBJ whole genome shotgun (WGS) entry which is preliminary data.</text>
</comment>
<protein>
    <submittedName>
        <fullName evidence="3">C4-dicarboxylate ABC transporter</fullName>
    </submittedName>
</protein>
<dbReference type="InterPro" id="IPR018389">
    <property type="entry name" value="DctP_fam"/>
</dbReference>
<dbReference type="CDD" id="cd13670">
    <property type="entry name" value="PBP2_TRAP_Tp0957_like"/>
    <property type="match status" value="1"/>
</dbReference>
<dbReference type="PANTHER" id="PTHR33376:SF5">
    <property type="entry name" value="EXTRACYTOPLASMIC SOLUTE RECEPTOR PROTEIN"/>
    <property type="match status" value="1"/>
</dbReference>
<dbReference type="Pfam" id="PF03480">
    <property type="entry name" value="DctP"/>
    <property type="match status" value="1"/>
</dbReference>
<dbReference type="PANTHER" id="PTHR33376">
    <property type="match status" value="1"/>
</dbReference>
<accession>A0A1E2UP71</accession>
<dbReference type="NCBIfam" id="NF037995">
    <property type="entry name" value="TRAP_S1"/>
    <property type="match status" value="1"/>
</dbReference>
<gene>
    <name evidence="3" type="ORF">A3196_07070</name>
</gene>
<dbReference type="EMBL" id="LVJZ01000003">
    <property type="protein sequence ID" value="ODB96536.1"/>
    <property type="molecule type" value="Genomic_DNA"/>
</dbReference>
<sequence>MLRLLAILIMTLMLVPVSHAKTTLKIATLAPDGTSWMKQMRAAAKEIHAKSEGRVKIRFYPGGVMGNDNSVLRKIRIGQLQGGAITGGGLSSIYSDAQIYTLPFQFRNLEEVDAVREVMDKRIIGGLQKKGFISFGLSEGGFAYLLSNSPVKTTDNMKGLKIWIPEGDKVNAEIFSKLGISPIPLPLTDVLTGLQTGLIDTIASAPIGAIALQWHTRVNYLTQVPLAYLYATLVIKEKAFNKLTEADRELVKQTLQSTFVKLNQQNRKDNIAALSALKKQGIEFISPTEQQQQAWEKHANLTLRSLRNDGVVSIELLEEMQNLIRQQRDSNPITNQTEDILINRRDTALKSSLNETHSLQ</sequence>
<dbReference type="OrthoDB" id="5670809at2"/>
<dbReference type="Proteomes" id="UP000094849">
    <property type="component" value="Unassembled WGS sequence"/>
</dbReference>
<dbReference type="Gene3D" id="3.40.190.170">
    <property type="entry name" value="Bacterial extracellular solute-binding protein, family 7"/>
    <property type="match status" value="1"/>
</dbReference>
<evidence type="ECO:0000256" key="1">
    <source>
        <dbReference type="ARBA" id="ARBA00022729"/>
    </source>
</evidence>
<dbReference type="STRING" id="1818881.A3196_07070"/>
<name>A0A1E2UP71_9GAMM</name>
<proteinExistence type="predicted"/>